<dbReference type="PANTHER" id="PTHR36688">
    <property type="entry name" value="ENDO/EXONUCLEASE/PHOSPHATASE DOMAIN-CONTAINING PROTEIN"/>
    <property type="match status" value="1"/>
</dbReference>
<reference evidence="2" key="1">
    <citation type="journal article" date="2023" name="Science">
        <title>Genome structures resolve the early diversification of teleost fishes.</title>
        <authorList>
            <person name="Parey E."/>
            <person name="Louis A."/>
            <person name="Montfort J."/>
            <person name="Bouchez O."/>
            <person name="Roques C."/>
            <person name="Iampietro C."/>
            <person name="Lluch J."/>
            <person name="Castinel A."/>
            <person name="Donnadieu C."/>
            <person name="Desvignes T."/>
            <person name="Floi Bucao C."/>
            <person name="Jouanno E."/>
            <person name="Wen M."/>
            <person name="Mejri S."/>
            <person name="Dirks R."/>
            <person name="Jansen H."/>
            <person name="Henkel C."/>
            <person name="Chen W.J."/>
            <person name="Zahm M."/>
            <person name="Cabau C."/>
            <person name="Klopp C."/>
            <person name="Thompson A.W."/>
            <person name="Robinson-Rechavi M."/>
            <person name="Braasch I."/>
            <person name="Lecointre G."/>
            <person name="Bobe J."/>
            <person name="Postlethwait J.H."/>
            <person name="Berthelot C."/>
            <person name="Roest Crollius H."/>
            <person name="Guiguen Y."/>
        </authorList>
    </citation>
    <scope>NUCLEOTIDE SEQUENCE</scope>
    <source>
        <strain evidence="2">NC1722</strain>
    </source>
</reference>
<accession>A0AAD7SAY7</accession>
<dbReference type="InterPro" id="IPR052560">
    <property type="entry name" value="RdDP_mobile_element"/>
</dbReference>
<dbReference type="SUPFAM" id="SSF56219">
    <property type="entry name" value="DNase I-like"/>
    <property type="match status" value="1"/>
</dbReference>
<gene>
    <name evidence="2" type="ORF">AAFF_G00416850</name>
</gene>
<sequence length="537" mass="60431">MTTLIERPHEKYGSIMLAKNGTIAESTSKSDENNIEVITTELRGVTITSVYKPPPIPMEMPEIPSSGKPKIVIGDFNSHSTQWGYANNNADGDAVEIHKIAGLSKKLVLEPLPRTQHRPISITINAAITPGTVPFRRRFNFGKANWPGFQEDLERKIAHLPADPKDYDKFTKLVHKAARKNIPRGCHTQYILDAPSTELYERYQQLYESDPFAESTTEVGERLMTSLSEHRQLKWKNLLETTDMLKNSKKVWSLIRKISNDPSTPTQQQYTTTANQVAHQLLLNGKSTTKQPRPKVDRVKHSQTMGLTKPFSLEELNTSINTLKTGKAIRLDNIFTEEIKHFGPLMRKWSLELMNKSIEVNLTTALDELLLYYKRNHLHANPAKTQVCSFHLRNREANRPLNIKWCGTPLEHCTHPVYLGVTLDRTLSFKEHIKNTKYKVGSTHAKKLAPALNNTCRLITGCLKPTNTSNLHLLAGIAPADIRREVASRVEITKATSDERMSPSGPAAKVKKKFSQPCPAPNKVPGRNQNPTLDGKA</sequence>
<dbReference type="PANTHER" id="PTHR36688:SF1">
    <property type="entry name" value="ENDONUCLEASE_EXONUCLEASE_PHOSPHATASE DOMAIN-CONTAINING PROTEIN"/>
    <property type="match status" value="1"/>
</dbReference>
<protein>
    <recommendedName>
        <fullName evidence="4">Endonuclease/exonuclease/phosphatase domain-containing protein</fullName>
    </recommendedName>
</protein>
<keyword evidence="3" id="KW-1185">Reference proteome</keyword>
<feature type="region of interest" description="Disordered" evidence="1">
    <location>
        <begin position="493"/>
        <end position="537"/>
    </location>
</feature>
<evidence type="ECO:0000313" key="3">
    <source>
        <dbReference type="Proteomes" id="UP001221898"/>
    </source>
</evidence>
<dbReference type="AlphaFoldDB" id="A0AAD7SAY7"/>
<dbReference type="Gene3D" id="3.60.10.10">
    <property type="entry name" value="Endonuclease/exonuclease/phosphatase"/>
    <property type="match status" value="1"/>
</dbReference>
<comment type="caution">
    <text evidence="2">The sequence shown here is derived from an EMBL/GenBank/DDBJ whole genome shotgun (WGS) entry which is preliminary data.</text>
</comment>
<evidence type="ECO:0008006" key="4">
    <source>
        <dbReference type="Google" id="ProtNLM"/>
    </source>
</evidence>
<organism evidence="2 3">
    <name type="scientific">Aldrovandia affinis</name>
    <dbReference type="NCBI Taxonomy" id="143900"/>
    <lineage>
        <taxon>Eukaryota</taxon>
        <taxon>Metazoa</taxon>
        <taxon>Chordata</taxon>
        <taxon>Craniata</taxon>
        <taxon>Vertebrata</taxon>
        <taxon>Euteleostomi</taxon>
        <taxon>Actinopterygii</taxon>
        <taxon>Neopterygii</taxon>
        <taxon>Teleostei</taxon>
        <taxon>Notacanthiformes</taxon>
        <taxon>Halosauridae</taxon>
        <taxon>Aldrovandia</taxon>
    </lineage>
</organism>
<name>A0AAD7SAY7_9TELE</name>
<feature type="compositionally biased region" description="Polar residues" evidence="1">
    <location>
        <begin position="527"/>
        <end position="537"/>
    </location>
</feature>
<dbReference type="Proteomes" id="UP001221898">
    <property type="component" value="Unassembled WGS sequence"/>
</dbReference>
<evidence type="ECO:0000256" key="1">
    <source>
        <dbReference type="SAM" id="MobiDB-lite"/>
    </source>
</evidence>
<evidence type="ECO:0000313" key="2">
    <source>
        <dbReference type="EMBL" id="KAJ8399018.1"/>
    </source>
</evidence>
<dbReference type="EMBL" id="JAINUG010000086">
    <property type="protein sequence ID" value="KAJ8399018.1"/>
    <property type="molecule type" value="Genomic_DNA"/>
</dbReference>
<proteinExistence type="predicted"/>
<dbReference type="InterPro" id="IPR036691">
    <property type="entry name" value="Endo/exonu/phosph_ase_sf"/>
</dbReference>